<accession>A0A9X4BHX9</accession>
<gene>
    <name evidence="1" type="ORF">OD750_010195</name>
</gene>
<name>A0A9X4BHX9_9GAMM</name>
<dbReference type="Proteomes" id="UP001139971">
    <property type="component" value="Unassembled WGS sequence"/>
</dbReference>
<dbReference type="AlphaFoldDB" id="A0A9X4BHX9"/>
<keyword evidence="2" id="KW-1185">Reference proteome</keyword>
<dbReference type="RefSeq" id="WP_272841919.1">
    <property type="nucleotide sequence ID" value="NZ_JAOVZO020000015.1"/>
</dbReference>
<comment type="caution">
    <text evidence="1">The sequence shown here is derived from an EMBL/GenBank/DDBJ whole genome shotgun (WGS) entry which is preliminary data.</text>
</comment>
<evidence type="ECO:0008006" key="3">
    <source>
        <dbReference type="Google" id="ProtNLM"/>
    </source>
</evidence>
<evidence type="ECO:0000313" key="2">
    <source>
        <dbReference type="Proteomes" id="UP001139971"/>
    </source>
</evidence>
<reference evidence="1" key="1">
    <citation type="submission" date="2023-02" db="EMBL/GenBank/DDBJ databases">
        <title>Tahibacter soli sp. nov. isolated from soil.</title>
        <authorList>
            <person name="Baek J.H."/>
            <person name="Lee J.K."/>
            <person name="Choi D.G."/>
            <person name="Jeon C.O."/>
        </authorList>
    </citation>
    <scope>NUCLEOTIDE SEQUENCE</scope>
    <source>
        <strain evidence="1">BL</strain>
    </source>
</reference>
<evidence type="ECO:0000313" key="1">
    <source>
        <dbReference type="EMBL" id="MDC8012913.1"/>
    </source>
</evidence>
<sequence length="71" mass="7874">MAEKIDAKAEQVRETVARSRAAVGPSPARLAESPTEAHLRWLRQLFEHGRLSDDEYQNAVAEAKSKTGQNV</sequence>
<dbReference type="EMBL" id="JAOVZO020000015">
    <property type="protein sequence ID" value="MDC8012913.1"/>
    <property type="molecule type" value="Genomic_DNA"/>
</dbReference>
<protein>
    <recommendedName>
        <fullName evidence="3">SHOCT domain-containing protein</fullName>
    </recommendedName>
</protein>
<proteinExistence type="predicted"/>
<organism evidence="1 2">
    <name type="scientific">Tahibacter soli</name>
    <dbReference type="NCBI Taxonomy" id="2983605"/>
    <lineage>
        <taxon>Bacteria</taxon>
        <taxon>Pseudomonadati</taxon>
        <taxon>Pseudomonadota</taxon>
        <taxon>Gammaproteobacteria</taxon>
        <taxon>Lysobacterales</taxon>
        <taxon>Rhodanobacteraceae</taxon>
        <taxon>Tahibacter</taxon>
    </lineage>
</organism>